<organism evidence="1 2">
    <name type="scientific">Leptospira weilii serovar Topaz str. LT2116</name>
    <dbReference type="NCBI Taxonomy" id="1088540"/>
    <lineage>
        <taxon>Bacteria</taxon>
        <taxon>Pseudomonadati</taxon>
        <taxon>Spirochaetota</taxon>
        <taxon>Spirochaetia</taxon>
        <taxon>Leptospirales</taxon>
        <taxon>Leptospiraceae</taxon>
        <taxon>Leptospira</taxon>
    </lineage>
</organism>
<sequence length="50" mass="5847">MVSVFFRMTQKFCGKCGRRKQKTLRILPPIKNHLIPDVVHIGITILIWVN</sequence>
<name>M3EFY4_9LEPT</name>
<evidence type="ECO:0000313" key="2">
    <source>
        <dbReference type="Proteomes" id="UP000011770"/>
    </source>
</evidence>
<protein>
    <submittedName>
        <fullName evidence="1">Uncharacterized protein</fullName>
    </submittedName>
</protein>
<gene>
    <name evidence="1" type="ORF">LEP1GSC188_1081</name>
</gene>
<dbReference type="EMBL" id="AHOR02000067">
    <property type="protein sequence ID" value="EMF79973.1"/>
    <property type="molecule type" value="Genomic_DNA"/>
</dbReference>
<reference evidence="1 2" key="1">
    <citation type="submission" date="2013-01" db="EMBL/GenBank/DDBJ databases">
        <authorList>
            <person name="Harkins D.M."/>
            <person name="Durkin A.S."/>
            <person name="Brinkac L.M."/>
            <person name="Haft D.H."/>
            <person name="Selengut J.D."/>
            <person name="Sanka R."/>
            <person name="DePew J."/>
            <person name="Purushe J."/>
            <person name="Tulsiani S.M."/>
            <person name="Graham G.C."/>
            <person name="Burns M.-A."/>
            <person name="Dohnt M.F."/>
            <person name="Smythe L.D."/>
            <person name="McKay D.B."/>
            <person name="Craig S.B."/>
            <person name="Vinetz J.M."/>
            <person name="Sutton G.G."/>
            <person name="Nierman W.C."/>
            <person name="Fouts D.E."/>
        </authorList>
    </citation>
    <scope>NUCLEOTIDE SEQUENCE [LARGE SCALE GENOMIC DNA]</scope>
    <source>
        <strain evidence="1 2">LT2116</strain>
    </source>
</reference>
<accession>M3EFY4</accession>
<proteinExistence type="predicted"/>
<comment type="caution">
    <text evidence="1">The sequence shown here is derived from an EMBL/GenBank/DDBJ whole genome shotgun (WGS) entry which is preliminary data.</text>
</comment>
<dbReference type="Proteomes" id="UP000011770">
    <property type="component" value="Unassembled WGS sequence"/>
</dbReference>
<dbReference type="AlphaFoldDB" id="M3EFY4"/>
<evidence type="ECO:0000313" key="1">
    <source>
        <dbReference type="EMBL" id="EMF79973.1"/>
    </source>
</evidence>